<dbReference type="AlphaFoldDB" id="A0A5M3MIE1"/>
<dbReference type="OrthoDB" id="419598at2759"/>
<dbReference type="Pfam" id="PF05368">
    <property type="entry name" value="NmrA"/>
    <property type="match status" value="1"/>
</dbReference>
<gene>
    <name evidence="4" type="ORF">CONPUDRAFT_145657</name>
</gene>
<organism evidence="4 5">
    <name type="scientific">Coniophora puteana (strain RWD-64-598)</name>
    <name type="common">Brown rot fungus</name>
    <dbReference type="NCBI Taxonomy" id="741705"/>
    <lineage>
        <taxon>Eukaryota</taxon>
        <taxon>Fungi</taxon>
        <taxon>Dikarya</taxon>
        <taxon>Basidiomycota</taxon>
        <taxon>Agaricomycotina</taxon>
        <taxon>Agaricomycetes</taxon>
        <taxon>Agaricomycetidae</taxon>
        <taxon>Boletales</taxon>
        <taxon>Coniophorineae</taxon>
        <taxon>Coniophoraceae</taxon>
        <taxon>Coniophora</taxon>
    </lineage>
</organism>
<keyword evidence="5" id="KW-1185">Reference proteome</keyword>
<sequence>MTRTVAVFGATGSAVVKTLLADGTFTPRAITRNASSERAQKLKALGVEVVEANAWDISSLKRALTSCEGVFGVTDYYDPKNFAEGTSSETTMGKNIVDASKETDVKFFIWSSLPHATRVSNGKYRNVHHFDNKANVEEYLQEVGLPHAILHTGWFSENSWNYNCVAPSEDSSSLNVAIPKYSADSPQYILWVERDLGQVALALLKSYETKKEQVLGHLFYAVSAKMTYPEFAKVLERSVGKPVDFISPESTGMQEMDEMYAFQSEFGLYPDVQIPDPRLTELGVKWHTMDEFAQEAAKARYV</sequence>
<dbReference type="InterPro" id="IPR008030">
    <property type="entry name" value="NmrA-like"/>
</dbReference>
<dbReference type="InterPro" id="IPR051164">
    <property type="entry name" value="NmrA-like_oxidored"/>
</dbReference>
<keyword evidence="2" id="KW-0521">NADP</keyword>
<dbReference type="CDD" id="cd05251">
    <property type="entry name" value="NmrA_like_SDR_a"/>
    <property type="match status" value="1"/>
</dbReference>
<dbReference type="Gene3D" id="3.90.25.10">
    <property type="entry name" value="UDP-galactose 4-epimerase, domain 1"/>
    <property type="match status" value="1"/>
</dbReference>
<dbReference type="KEGG" id="cput:CONPUDRAFT_145657"/>
<accession>A0A5M3MIE1</accession>
<evidence type="ECO:0000313" key="4">
    <source>
        <dbReference type="EMBL" id="EIW78415.1"/>
    </source>
</evidence>
<dbReference type="PANTHER" id="PTHR42748">
    <property type="entry name" value="NITROGEN METABOLITE REPRESSION PROTEIN NMRA FAMILY MEMBER"/>
    <property type="match status" value="1"/>
</dbReference>
<evidence type="ECO:0000256" key="1">
    <source>
        <dbReference type="ARBA" id="ARBA00006328"/>
    </source>
</evidence>
<dbReference type="Gene3D" id="3.40.50.720">
    <property type="entry name" value="NAD(P)-binding Rossmann-like Domain"/>
    <property type="match status" value="1"/>
</dbReference>
<dbReference type="OMA" id="ILWVERD"/>
<evidence type="ECO:0000259" key="3">
    <source>
        <dbReference type="Pfam" id="PF05368"/>
    </source>
</evidence>
<reference evidence="5" key="1">
    <citation type="journal article" date="2012" name="Science">
        <title>The Paleozoic origin of enzymatic lignin decomposition reconstructed from 31 fungal genomes.</title>
        <authorList>
            <person name="Floudas D."/>
            <person name="Binder M."/>
            <person name="Riley R."/>
            <person name="Barry K."/>
            <person name="Blanchette R.A."/>
            <person name="Henrissat B."/>
            <person name="Martinez A.T."/>
            <person name="Otillar R."/>
            <person name="Spatafora J.W."/>
            <person name="Yadav J.S."/>
            <person name="Aerts A."/>
            <person name="Benoit I."/>
            <person name="Boyd A."/>
            <person name="Carlson A."/>
            <person name="Copeland A."/>
            <person name="Coutinho P.M."/>
            <person name="de Vries R.P."/>
            <person name="Ferreira P."/>
            <person name="Findley K."/>
            <person name="Foster B."/>
            <person name="Gaskell J."/>
            <person name="Glotzer D."/>
            <person name="Gorecki P."/>
            <person name="Heitman J."/>
            <person name="Hesse C."/>
            <person name="Hori C."/>
            <person name="Igarashi K."/>
            <person name="Jurgens J.A."/>
            <person name="Kallen N."/>
            <person name="Kersten P."/>
            <person name="Kohler A."/>
            <person name="Kuees U."/>
            <person name="Kumar T.K.A."/>
            <person name="Kuo A."/>
            <person name="LaButti K."/>
            <person name="Larrondo L.F."/>
            <person name="Lindquist E."/>
            <person name="Ling A."/>
            <person name="Lombard V."/>
            <person name="Lucas S."/>
            <person name="Lundell T."/>
            <person name="Martin R."/>
            <person name="McLaughlin D.J."/>
            <person name="Morgenstern I."/>
            <person name="Morin E."/>
            <person name="Murat C."/>
            <person name="Nagy L.G."/>
            <person name="Nolan M."/>
            <person name="Ohm R.A."/>
            <person name="Patyshakuliyeva A."/>
            <person name="Rokas A."/>
            <person name="Ruiz-Duenas F.J."/>
            <person name="Sabat G."/>
            <person name="Salamov A."/>
            <person name="Samejima M."/>
            <person name="Schmutz J."/>
            <person name="Slot J.C."/>
            <person name="St John F."/>
            <person name="Stenlid J."/>
            <person name="Sun H."/>
            <person name="Sun S."/>
            <person name="Syed K."/>
            <person name="Tsang A."/>
            <person name="Wiebenga A."/>
            <person name="Young D."/>
            <person name="Pisabarro A."/>
            <person name="Eastwood D.C."/>
            <person name="Martin F."/>
            <person name="Cullen D."/>
            <person name="Grigoriev I.V."/>
            <person name="Hibbett D.S."/>
        </authorList>
    </citation>
    <scope>NUCLEOTIDE SEQUENCE [LARGE SCALE GENOMIC DNA]</scope>
    <source>
        <strain evidence="5">RWD-64-598 SS2</strain>
    </source>
</reference>
<name>A0A5M3MIE1_CONPW</name>
<comment type="similarity">
    <text evidence="1">Belongs to the NmrA-type oxidoreductase family.</text>
</comment>
<dbReference type="Proteomes" id="UP000053558">
    <property type="component" value="Unassembled WGS sequence"/>
</dbReference>
<proteinExistence type="inferred from homology"/>
<dbReference type="SUPFAM" id="SSF51735">
    <property type="entry name" value="NAD(P)-binding Rossmann-fold domains"/>
    <property type="match status" value="1"/>
</dbReference>
<dbReference type="EMBL" id="JH711582">
    <property type="protein sequence ID" value="EIW78415.1"/>
    <property type="molecule type" value="Genomic_DNA"/>
</dbReference>
<dbReference type="RefSeq" id="XP_007771454.1">
    <property type="nucleotide sequence ID" value="XM_007773264.1"/>
</dbReference>
<feature type="domain" description="NmrA-like" evidence="3">
    <location>
        <begin position="1"/>
        <end position="293"/>
    </location>
</feature>
<comment type="caution">
    <text evidence="4">The sequence shown here is derived from an EMBL/GenBank/DDBJ whole genome shotgun (WGS) entry which is preliminary data.</text>
</comment>
<dbReference type="GeneID" id="19202090"/>
<dbReference type="InterPro" id="IPR036291">
    <property type="entry name" value="NAD(P)-bd_dom_sf"/>
</dbReference>
<evidence type="ECO:0000256" key="2">
    <source>
        <dbReference type="ARBA" id="ARBA00022857"/>
    </source>
</evidence>
<protein>
    <submittedName>
        <fullName evidence="4">NAD(P)-binding protein</fullName>
    </submittedName>
</protein>
<evidence type="ECO:0000313" key="5">
    <source>
        <dbReference type="Proteomes" id="UP000053558"/>
    </source>
</evidence>
<dbReference type="PANTHER" id="PTHR42748:SF7">
    <property type="entry name" value="NMRA LIKE REDOX SENSOR 1-RELATED"/>
    <property type="match status" value="1"/>
</dbReference>